<organism evidence="2 3">
    <name type="scientific">Actinocorallia longicatena</name>
    <dbReference type="NCBI Taxonomy" id="111803"/>
    <lineage>
        <taxon>Bacteria</taxon>
        <taxon>Bacillati</taxon>
        <taxon>Actinomycetota</taxon>
        <taxon>Actinomycetes</taxon>
        <taxon>Streptosporangiales</taxon>
        <taxon>Thermomonosporaceae</taxon>
        <taxon>Actinocorallia</taxon>
    </lineage>
</organism>
<evidence type="ECO:0000256" key="1">
    <source>
        <dbReference type="SAM" id="Phobius"/>
    </source>
</evidence>
<evidence type="ECO:0000313" key="2">
    <source>
        <dbReference type="EMBL" id="GAA3227924.1"/>
    </source>
</evidence>
<feature type="transmembrane region" description="Helical" evidence="1">
    <location>
        <begin position="192"/>
        <end position="218"/>
    </location>
</feature>
<keyword evidence="1" id="KW-0472">Membrane</keyword>
<keyword evidence="3" id="KW-1185">Reference proteome</keyword>
<feature type="transmembrane region" description="Helical" evidence="1">
    <location>
        <begin position="230"/>
        <end position="253"/>
    </location>
</feature>
<feature type="transmembrane region" description="Helical" evidence="1">
    <location>
        <begin position="19"/>
        <end position="37"/>
    </location>
</feature>
<name>A0ABP6QI17_9ACTN</name>
<dbReference type="EMBL" id="BAAAUV010000017">
    <property type="protein sequence ID" value="GAA3227924.1"/>
    <property type="molecule type" value="Genomic_DNA"/>
</dbReference>
<accession>A0ABP6QI17</accession>
<gene>
    <name evidence="2" type="ORF">GCM10010468_57030</name>
</gene>
<feature type="transmembrane region" description="Helical" evidence="1">
    <location>
        <begin position="95"/>
        <end position="112"/>
    </location>
</feature>
<dbReference type="Proteomes" id="UP001501237">
    <property type="component" value="Unassembled WGS sequence"/>
</dbReference>
<proteinExistence type="predicted"/>
<feature type="transmembrane region" description="Helical" evidence="1">
    <location>
        <begin position="302"/>
        <end position="324"/>
    </location>
</feature>
<protein>
    <recommendedName>
        <fullName evidence="4">Glycosyltransferase RgtA/B/C/D-like domain-containing protein</fullName>
    </recommendedName>
</protein>
<evidence type="ECO:0000313" key="3">
    <source>
        <dbReference type="Proteomes" id="UP001501237"/>
    </source>
</evidence>
<comment type="caution">
    <text evidence="2">The sequence shown here is derived from an EMBL/GenBank/DDBJ whole genome shotgun (WGS) entry which is preliminary data.</text>
</comment>
<feature type="transmembrane region" description="Helical" evidence="1">
    <location>
        <begin position="147"/>
        <end position="172"/>
    </location>
</feature>
<reference evidence="3" key="1">
    <citation type="journal article" date="2019" name="Int. J. Syst. Evol. Microbiol.">
        <title>The Global Catalogue of Microorganisms (GCM) 10K type strain sequencing project: providing services to taxonomists for standard genome sequencing and annotation.</title>
        <authorList>
            <consortium name="The Broad Institute Genomics Platform"/>
            <consortium name="The Broad Institute Genome Sequencing Center for Infectious Disease"/>
            <person name="Wu L."/>
            <person name="Ma J."/>
        </authorList>
    </citation>
    <scope>NUCLEOTIDE SEQUENCE [LARGE SCALE GENOMIC DNA]</scope>
    <source>
        <strain evidence="3">JCM 9377</strain>
    </source>
</reference>
<evidence type="ECO:0008006" key="4">
    <source>
        <dbReference type="Google" id="ProtNLM"/>
    </source>
</evidence>
<feature type="transmembrane region" description="Helical" evidence="1">
    <location>
        <begin position="124"/>
        <end position="140"/>
    </location>
</feature>
<keyword evidence="1" id="KW-0812">Transmembrane</keyword>
<keyword evidence="1" id="KW-1133">Transmembrane helix</keyword>
<sequence>MRVCLEQPFPGDAFVVRRLAWLFPISVVLWAAALTLGHTWGGDMRLHVATVLGILRDPADPLDPLVGAVHGSPYYSPYTYLLAGVSRLTGLAPQAVLEVAGVLNVALWLWALHRFCRRLGPGPLIPALALLFTLLLWGLAPRAWSGFLGLFSLSWTMAYPSMIASALMLVIWDLFLGHRADPRGRARPAALAVLLALVVLVHPFTAVNTVLGLGAFALADPRAALRDHRLYLAGAGALGLALLWPFGDVTGLFGAAEALTEIHRPLADDLTRQFGLAHYGLALVGLPALWARRKRPLGREMLLLCGLGAAVVATGVVVHSWGLARVIPVVMLPLHLSPAAWFAEAARGAPRVRFYAGATAAACLTGLYGGNGGLTRLLWRPVEAGTLATWESRDPAVGYAPLAGRIGSGEVVATETTWSGRVVNAHGGLSLVPAWPYPFVRDEPERIRAVETLFAAGTPAADRQEVVDRYGISCLLAGRGSPALGLRAFVPVATAGEVVLACRR</sequence>